<dbReference type="EC" id="2.3.1.-" evidence="10"/>
<gene>
    <name evidence="11" type="ORF">K7432_009760</name>
</gene>
<feature type="transmembrane region" description="Helical" evidence="10">
    <location>
        <begin position="117"/>
        <end position="139"/>
    </location>
</feature>
<keyword evidence="12" id="KW-1185">Reference proteome</keyword>
<keyword evidence="9 10" id="KW-0275">Fatty acid biosynthesis</keyword>
<dbReference type="Proteomes" id="UP001479436">
    <property type="component" value="Unassembled WGS sequence"/>
</dbReference>
<dbReference type="EMBL" id="JASJQH010007500">
    <property type="protein sequence ID" value="KAK9708245.1"/>
    <property type="molecule type" value="Genomic_DNA"/>
</dbReference>
<dbReference type="Pfam" id="PF01151">
    <property type="entry name" value="ELO"/>
    <property type="match status" value="1"/>
</dbReference>
<evidence type="ECO:0000256" key="3">
    <source>
        <dbReference type="ARBA" id="ARBA00022679"/>
    </source>
</evidence>
<protein>
    <recommendedName>
        <fullName evidence="10">Elongation of fatty acids protein</fullName>
        <ecNumber evidence="10">2.3.1.-</ecNumber>
    </recommendedName>
</protein>
<feature type="transmembrane region" description="Helical" evidence="10">
    <location>
        <begin position="16"/>
        <end position="36"/>
    </location>
</feature>
<evidence type="ECO:0000256" key="10">
    <source>
        <dbReference type="RuleBase" id="RU361115"/>
    </source>
</evidence>
<evidence type="ECO:0000256" key="6">
    <source>
        <dbReference type="ARBA" id="ARBA00022989"/>
    </source>
</evidence>
<keyword evidence="5 10" id="KW-0276">Fatty acid metabolism</keyword>
<proteinExistence type="inferred from homology"/>
<reference evidence="11 12" key="1">
    <citation type="submission" date="2023-04" db="EMBL/GenBank/DDBJ databases">
        <title>Genome of Basidiobolus ranarum AG-B5.</title>
        <authorList>
            <person name="Stajich J.E."/>
            <person name="Carter-House D."/>
            <person name="Gryganskyi A."/>
        </authorList>
    </citation>
    <scope>NUCLEOTIDE SEQUENCE [LARGE SCALE GENOMIC DNA]</scope>
    <source>
        <strain evidence="11 12">AG-B5</strain>
    </source>
</reference>
<evidence type="ECO:0000313" key="12">
    <source>
        <dbReference type="Proteomes" id="UP001479436"/>
    </source>
</evidence>
<sequence>MLNYSELPLGQYYDLFMYWKTPVITALVYVLVISSLNPKDSGVSRVVAKSNKQPAKTSAKTSSPIFTAFIVFHNFALCLFSGVTFYNMGGAWLNNFLTRDFKDAFCDRGGKVWESDLFFWSWLFYLSKYYEIIDTIIILSKGRRSSFLQTFHHAGAIITMWYGVLNNATPVWIFVVFNSFIHTIMYFYYMLTCLGYSPPGKKYLTTMQITQFVIGISIAISYLFVDDCLTSTGSRVAVYLNASYVIPLTFLFKNFAKKTYGAKSKSS</sequence>
<evidence type="ECO:0000256" key="8">
    <source>
        <dbReference type="ARBA" id="ARBA00023136"/>
    </source>
</evidence>
<keyword evidence="2 10" id="KW-0444">Lipid biosynthesis</keyword>
<keyword evidence="3 10" id="KW-0808">Transferase</keyword>
<feature type="transmembrane region" description="Helical" evidence="10">
    <location>
        <begin position="65"/>
        <end position="86"/>
    </location>
</feature>
<organism evidence="11 12">
    <name type="scientific">Basidiobolus ranarum</name>
    <dbReference type="NCBI Taxonomy" id="34480"/>
    <lineage>
        <taxon>Eukaryota</taxon>
        <taxon>Fungi</taxon>
        <taxon>Fungi incertae sedis</taxon>
        <taxon>Zoopagomycota</taxon>
        <taxon>Entomophthoromycotina</taxon>
        <taxon>Basidiobolomycetes</taxon>
        <taxon>Basidiobolales</taxon>
        <taxon>Basidiobolaceae</taxon>
        <taxon>Basidiobolus</taxon>
    </lineage>
</organism>
<dbReference type="PANTHER" id="PTHR11157">
    <property type="entry name" value="FATTY ACID ACYL TRANSFERASE-RELATED"/>
    <property type="match status" value="1"/>
</dbReference>
<evidence type="ECO:0000256" key="9">
    <source>
        <dbReference type="ARBA" id="ARBA00023160"/>
    </source>
</evidence>
<name>A0ABR2VWJ2_9FUNG</name>
<feature type="transmembrane region" description="Helical" evidence="10">
    <location>
        <begin position="146"/>
        <end position="165"/>
    </location>
</feature>
<keyword evidence="4 10" id="KW-0812">Transmembrane</keyword>
<comment type="caution">
    <text evidence="11">The sequence shown here is derived from an EMBL/GenBank/DDBJ whole genome shotgun (WGS) entry which is preliminary data.</text>
</comment>
<dbReference type="InterPro" id="IPR002076">
    <property type="entry name" value="ELO_fam"/>
</dbReference>
<feature type="transmembrane region" description="Helical" evidence="10">
    <location>
        <begin position="171"/>
        <end position="191"/>
    </location>
</feature>
<comment type="catalytic activity">
    <reaction evidence="10">
        <text>an acyl-CoA + malonyl-CoA + H(+) = a 3-oxoacyl-CoA + CO2 + CoA</text>
        <dbReference type="Rhea" id="RHEA:50252"/>
        <dbReference type="ChEBI" id="CHEBI:15378"/>
        <dbReference type="ChEBI" id="CHEBI:16526"/>
        <dbReference type="ChEBI" id="CHEBI:57287"/>
        <dbReference type="ChEBI" id="CHEBI:57384"/>
        <dbReference type="ChEBI" id="CHEBI:58342"/>
        <dbReference type="ChEBI" id="CHEBI:90726"/>
    </reaction>
    <physiologicalReaction direction="left-to-right" evidence="10">
        <dbReference type="Rhea" id="RHEA:50253"/>
    </physiologicalReaction>
</comment>
<comment type="similarity">
    <text evidence="10">Belongs to the ELO family.</text>
</comment>
<accession>A0ABR2VWJ2</accession>
<evidence type="ECO:0000256" key="5">
    <source>
        <dbReference type="ARBA" id="ARBA00022832"/>
    </source>
</evidence>
<evidence type="ECO:0000256" key="2">
    <source>
        <dbReference type="ARBA" id="ARBA00022516"/>
    </source>
</evidence>
<keyword evidence="8 10" id="KW-0472">Membrane</keyword>
<dbReference type="PANTHER" id="PTHR11157:SF169">
    <property type="entry name" value="ELONGATION OF FATTY ACIDS PROTEIN"/>
    <property type="match status" value="1"/>
</dbReference>
<keyword evidence="7 10" id="KW-0443">Lipid metabolism</keyword>
<feature type="transmembrane region" description="Helical" evidence="10">
    <location>
        <begin position="236"/>
        <end position="256"/>
    </location>
</feature>
<evidence type="ECO:0000256" key="7">
    <source>
        <dbReference type="ARBA" id="ARBA00023098"/>
    </source>
</evidence>
<evidence type="ECO:0000256" key="4">
    <source>
        <dbReference type="ARBA" id="ARBA00022692"/>
    </source>
</evidence>
<evidence type="ECO:0000256" key="1">
    <source>
        <dbReference type="ARBA" id="ARBA00004141"/>
    </source>
</evidence>
<evidence type="ECO:0000313" key="11">
    <source>
        <dbReference type="EMBL" id="KAK9708245.1"/>
    </source>
</evidence>
<comment type="subcellular location">
    <subcellularLocation>
        <location evidence="1">Membrane</location>
        <topology evidence="1">Multi-pass membrane protein</topology>
    </subcellularLocation>
</comment>
<keyword evidence="6 10" id="KW-1133">Transmembrane helix</keyword>
<feature type="transmembrane region" description="Helical" evidence="10">
    <location>
        <begin position="203"/>
        <end position="224"/>
    </location>
</feature>